<evidence type="ECO:0000256" key="1">
    <source>
        <dbReference type="SAM" id="MobiDB-lite"/>
    </source>
</evidence>
<feature type="transmembrane region" description="Helical" evidence="2">
    <location>
        <begin position="75"/>
        <end position="98"/>
    </location>
</feature>
<feature type="compositionally biased region" description="Basic and acidic residues" evidence="1">
    <location>
        <begin position="169"/>
        <end position="222"/>
    </location>
</feature>
<feature type="region of interest" description="Disordered" evidence="1">
    <location>
        <begin position="137"/>
        <end position="310"/>
    </location>
</feature>
<feature type="transmembrane region" description="Helical" evidence="2">
    <location>
        <begin position="41"/>
        <end position="63"/>
    </location>
</feature>
<gene>
    <name evidence="3" type="primary">ORF88363</name>
</gene>
<evidence type="ECO:0000313" key="3">
    <source>
        <dbReference type="EMBL" id="CEK73814.1"/>
    </source>
</evidence>
<reference evidence="3" key="1">
    <citation type="submission" date="2014-12" db="EMBL/GenBank/DDBJ databases">
        <title>Insight into the proteome of Arion vulgaris.</title>
        <authorList>
            <person name="Aradska J."/>
            <person name="Bulat T."/>
            <person name="Smidak R."/>
            <person name="Sarate P."/>
            <person name="Gangsoo J."/>
            <person name="Sialana F."/>
            <person name="Bilban M."/>
            <person name="Lubec G."/>
        </authorList>
    </citation>
    <scope>NUCLEOTIDE SEQUENCE</scope>
    <source>
        <tissue evidence="3">Skin</tissue>
    </source>
</reference>
<keyword evidence="2" id="KW-1133">Transmembrane helix</keyword>
<feature type="compositionally biased region" description="Basic and acidic residues" evidence="1">
    <location>
        <begin position="238"/>
        <end position="248"/>
    </location>
</feature>
<dbReference type="EMBL" id="HACG01026949">
    <property type="protein sequence ID" value="CEK73814.1"/>
    <property type="molecule type" value="Transcribed_RNA"/>
</dbReference>
<sequence>MKDKKLDKATIDTYQSWVQYGIRRDLNSVGLGPGRLPYRSALFMLICAFGCLFVGLLLIGLRMRHVYLWDWGSQFLGPFFFILFLLCTAAALYLIVVAKRRSNMYRSQLYFRPIGDWGVSCVHKSELALEEEFKHDLKSGTTPHKTVKPRSEAYSQSGKENRSKRPHDGRRGPPPDGRRGPPPEGRRGPPPDGRRGPPPEGRRGPPPDGRRGPPPREKRDLNDNDGSNRPPPDQDFNLEDRPPSDDRRRAPHNGHRAPSQPGRPKRVSSDDEGGHRPRGVPRFEGVERIPDERRQEVKYMFESSQDESDL</sequence>
<evidence type="ECO:0000256" key="2">
    <source>
        <dbReference type="SAM" id="Phobius"/>
    </source>
</evidence>
<name>A0A0B6ZYR3_9EUPU</name>
<proteinExistence type="predicted"/>
<feature type="compositionally biased region" description="Basic and acidic residues" evidence="1">
    <location>
        <begin position="284"/>
        <end position="299"/>
    </location>
</feature>
<keyword evidence="2" id="KW-0812">Transmembrane</keyword>
<accession>A0A0B6ZYR3</accession>
<keyword evidence="2" id="KW-0472">Membrane</keyword>
<dbReference type="AlphaFoldDB" id="A0A0B6ZYR3"/>
<protein>
    <submittedName>
        <fullName evidence="3">Uncharacterized protein</fullName>
    </submittedName>
</protein>
<organism evidence="3">
    <name type="scientific">Arion vulgaris</name>
    <dbReference type="NCBI Taxonomy" id="1028688"/>
    <lineage>
        <taxon>Eukaryota</taxon>
        <taxon>Metazoa</taxon>
        <taxon>Spiralia</taxon>
        <taxon>Lophotrochozoa</taxon>
        <taxon>Mollusca</taxon>
        <taxon>Gastropoda</taxon>
        <taxon>Heterobranchia</taxon>
        <taxon>Euthyneura</taxon>
        <taxon>Panpulmonata</taxon>
        <taxon>Eupulmonata</taxon>
        <taxon>Stylommatophora</taxon>
        <taxon>Helicina</taxon>
        <taxon>Arionoidea</taxon>
        <taxon>Arionidae</taxon>
        <taxon>Arion</taxon>
    </lineage>
</organism>